<evidence type="ECO:0000259" key="3">
    <source>
        <dbReference type="PROSITE" id="PS50977"/>
    </source>
</evidence>
<dbReference type="InterPro" id="IPR001647">
    <property type="entry name" value="HTH_TetR"/>
</dbReference>
<evidence type="ECO:0000256" key="1">
    <source>
        <dbReference type="ARBA" id="ARBA00023125"/>
    </source>
</evidence>
<sequence length="273" mass="30136">MRQRLTERIGSHSGTHLHLEVVDAGGHGPDEDLVRTRRRIVDLLHSQHIRGPVLVIANRAHNNSSSCGPLVRLAFRYDTDYQSAFVNWRVSGMRADAERNRSAILAVAGRLICDDKRDNVSMDDIAAAAGVGKGTLFRRFTDREGLIRALFEDRTARAWAAVRDLAENKAVPPGERISAYVAAVFDLTAVELRPLMRALPDGCQTETWAPWRALLADLISEVDPDADAEFLALAIFAGMRPEITDTVSRQRHRDGVLALTARVIGIELGSVSR</sequence>
<dbReference type="Proteomes" id="UP000503540">
    <property type="component" value="Chromosome"/>
</dbReference>
<dbReference type="KEGG" id="nah:F5544_25565"/>
<dbReference type="SUPFAM" id="SSF46689">
    <property type="entry name" value="Homeodomain-like"/>
    <property type="match status" value="1"/>
</dbReference>
<evidence type="ECO:0000256" key="2">
    <source>
        <dbReference type="PROSITE-ProRule" id="PRU00335"/>
    </source>
</evidence>
<evidence type="ECO:0000313" key="4">
    <source>
        <dbReference type="EMBL" id="QIS12967.1"/>
    </source>
</evidence>
<organism evidence="4 5">
    <name type="scientific">Nocardia arthritidis</name>
    <dbReference type="NCBI Taxonomy" id="228602"/>
    <lineage>
        <taxon>Bacteria</taxon>
        <taxon>Bacillati</taxon>
        <taxon>Actinomycetota</taxon>
        <taxon>Actinomycetes</taxon>
        <taxon>Mycobacteriales</taxon>
        <taxon>Nocardiaceae</taxon>
        <taxon>Nocardia</taxon>
    </lineage>
</organism>
<reference evidence="4 5" key="1">
    <citation type="journal article" date="2019" name="ACS Chem. Biol.">
        <title>Identification and Mobilization of a Cryptic Antibiotic Biosynthesis Gene Locus from a Human-Pathogenic Nocardia Isolate.</title>
        <authorList>
            <person name="Herisse M."/>
            <person name="Ishida K."/>
            <person name="Porter J.L."/>
            <person name="Howden B."/>
            <person name="Hertweck C."/>
            <person name="Stinear T.P."/>
            <person name="Pidot S.J."/>
        </authorList>
    </citation>
    <scope>NUCLEOTIDE SEQUENCE [LARGE SCALE GENOMIC DNA]</scope>
    <source>
        <strain evidence="4 5">AUSMDU00012717</strain>
    </source>
</reference>
<dbReference type="AlphaFoldDB" id="A0A6G9YIS8"/>
<feature type="domain" description="HTH tetR-type" evidence="3">
    <location>
        <begin position="98"/>
        <end position="158"/>
    </location>
</feature>
<dbReference type="PANTHER" id="PTHR30055">
    <property type="entry name" value="HTH-TYPE TRANSCRIPTIONAL REGULATOR RUTR"/>
    <property type="match status" value="1"/>
</dbReference>
<evidence type="ECO:0000313" key="5">
    <source>
        <dbReference type="Proteomes" id="UP000503540"/>
    </source>
</evidence>
<dbReference type="InterPro" id="IPR009057">
    <property type="entry name" value="Homeodomain-like_sf"/>
</dbReference>
<keyword evidence="5" id="KW-1185">Reference proteome</keyword>
<gene>
    <name evidence="4" type="ORF">F5544_25565</name>
</gene>
<dbReference type="PROSITE" id="PS50977">
    <property type="entry name" value="HTH_TETR_2"/>
    <property type="match status" value="1"/>
</dbReference>
<dbReference type="Gene3D" id="1.10.357.10">
    <property type="entry name" value="Tetracycline Repressor, domain 2"/>
    <property type="match status" value="1"/>
</dbReference>
<protein>
    <submittedName>
        <fullName evidence="4">TetR family transcriptional regulator</fullName>
    </submittedName>
</protein>
<dbReference type="InterPro" id="IPR050109">
    <property type="entry name" value="HTH-type_TetR-like_transc_reg"/>
</dbReference>
<dbReference type="GO" id="GO:0003700">
    <property type="term" value="F:DNA-binding transcription factor activity"/>
    <property type="evidence" value="ECO:0007669"/>
    <property type="project" value="TreeGrafter"/>
</dbReference>
<dbReference type="EMBL" id="CP046172">
    <property type="protein sequence ID" value="QIS12967.1"/>
    <property type="molecule type" value="Genomic_DNA"/>
</dbReference>
<accession>A0A6G9YIS8</accession>
<proteinExistence type="predicted"/>
<feature type="DNA-binding region" description="H-T-H motif" evidence="2">
    <location>
        <begin position="121"/>
        <end position="140"/>
    </location>
</feature>
<dbReference type="PANTHER" id="PTHR30055:SF209">
    <property type="entry name" value="POSSIBLE TRANSCRIPTIONAL REGULATORY PROTEIN (PROBABLY TETR-FAMILY)"/>
    <property type="match status" value="1"/>
</dbReference>
<keyword evidence="1 2" id="KW-0238">DNA-binding</keyword>
<name>A0A6G9YIS8_9NOCA</name>
<dbReference type="Pfam" id="PF00440">
    <property type="entry name" value="TetR_N"/>
    <property type="match status" value="1"/>
</dbReference>
<dbReference type="GO" id="GO:0000976">
    <property type="term" value="F:transcription cis-regulatory region binding"/>
    <property type="evidence" value="ECO:0007669"/>
    <property type="project" value="TreeGrafter"/>
</dbReference>